<gene>
    <name evidence="2" type="ORF">KTH90_02390</name>
</gene>
<feature type="transmembrane region" description="Helical" evidence="1">
    <location>
        <begin position="187"/>
        <end position="206"/>
    </location>
</feature>
<dbReference type="Proteomes" id="UP001314681">
    <property type="component" value="Unassembled WGS sequence"/>
</dbReference>
<dbReference type="RefSeq" id="WP_158352633.1">
    <property type="nucleotide sequence ID" value="NZ_JAHQCX010000001.1"/>
</dbReference>
<keyword evidence="1" id="KW-1133">Transmembrane helix</keyword>
<keyword evidence="1" id="KW-0472">Membrane</keyword>
<evidence type="ECO:0000256" key="1">
    <source>
        <dbReference type="SAM" id="Phobius"/>
    </source>
</evidence>
<feature type="transmembrane region" description="Helical" evidence="1">
    <location>
        <begin position="121"/>
        <end position="142"/>
    </location>
</feature>
<name>A0ABS6K2X5_9FIRM</name>
<keyword evidence="1" id="KW-0812">Transmembrane</keyword>
<keyword evidence="3" id="KW-1185">Reference proteome</keyword>
<accession>A0ABS6K2X5</accession>
<evidence type="ECO:0000313" key="3">
    <source>
        <dbReference type="Proteomes" id="UP001314681"/>
    </source>
</evidence>
<dbReference type="PROSITE" id="PS51257">
    <property type="entry name" value="PROKAR_LIPOPROTEIN"/>
    <property type="match status" value="1"/>
</dbReference>
<dbReference type="InterPro" id="IPR025699">
    <property type="entry name" value="ABC2_memb-like"/>
</dbReference>
<dbReference type="Pfam" id="PF13346">
    <property type="entry name" value="ABC2_membrane_5"/>
    <property type="match status" value="1"/>
</dbReference>
<evidence type="ECO:0008006" key="4">
    <source>
        <dbReference type="Google" id="ProtNLM"/>
    </source>
</evidence>
<feature type="transmembrane region" description="Helical" evidence="1">
    <location>
        <begin position="39"/>
        <end position="61"/>
    </location>
</feature>
<feature type="transmembrane region" description="Helical" evidence="1">
    <location>
        <begin position="149"/>
        <end position="167"/>
    </location>
</feature>
<protein>
    <recommendedName>
        <fullName evidence="4">ABC-2 transporter permease</fullName>
    </recommendedName>
</protein>
<feature type="transmembrane region" description="Helical" evidence="1">
    <location>
        <begin position="12"/>
        <end position="33"/>
    </location>
</feature>
<reference evidence="2 3" key="1">
    <citation type="submission" date="2021-06" db="EMBL/GenBank/DDBJ databases">
        <title>Description of novel taxa of the family Lachnospiraceae.</title>
        <authorList>
            <person name="Chaplin A.V."/>
            <person name="Sokolova S.R."/>
            <person name="Pikina A.P."/>
            <person name="Korzhanova M."/>
            <person name="Belova V."/>
            <person name="Korostin D."/>
            <person name="Efimov B.A."/>
        </authorList>
    </citation>
    <scope>NUCLEOTIDE SEQUENCE [LARGE SCALE GENOMIC DNA]</scope>
    <source>
        <strain evidence="2 3">ASD4241</strain>
    </source>
</reference>
<feature type="transmembrane region" description="Helical" evidence="1">
    <location>
        <begin position="82"/>
        <end position="109"/>
    </location>
</feature>
<evidence type="ECO:0000313" key="2">
    <source>
        <dbReference type="EMBL" id="MBU9724856.1"/>
    </source>
</evidence>
<comment type="caution">
    <text evidence="2">The sequence shown here is derived from an EMBL/GenBank/DDBJ whole genome shotgun (WGS) entry which is preliminary data.</text>
</comment>
<proteinExistence type="predicted"/>
<dbReference type="EMBL" id="JAHQCX010000001">
    <property type="protein sequence ID" value="MBU9724856.1"/>
    <property type="molecule type" value="Genomic_DNA"/>
</dbReference>
<sequence length="211" mass="23564">MYRTLIKKDYLLCGDTLTGILLIGALISCGIYLMEPANALGLFIATIVATFLGFSSLAKILEKSHALPTLITSPYGRLRLLLARYLGWCGYSYAIFFLSLLLTGLLYALPFSFLPTVYYPLSDILCAAAFLTMLQALLIPCYTLLPSQWTTTAFIILVLLINLLPRLLKSLPITFILPHDFASSPLLLFPALLLLLLSFFLTVLLYHRKEF</sequence>
<organism evidence="2 3">
    <name type="scientific">Diplocloster modestus</name>
    <dbReference type="NCBI Taxonomy" id="2850322"/>
    <lineage>
        <taxon>Bacteria</taxon>
        <taxon>Bacillati</taxon>
        <taxon>Bacillota</taxon>
        <taxon>Clostridia</taxon>
        <taxon>Lachnospirales</taxon>
        <taxon>Lachnospiraceae</taxon>
        <taxon>Diplocloster</taxon>
    </lineage>
</organism>